<proteinExistence type="predicted"/>
<dbReference type="RefSeq" id="WP_194450977.1">
    <property type="nucleotide sequence ID" value="NZ_CP063849.1"/>
</dbReference>
<evidence type="ECO:0000313" key="4">
    <source>
        <dbReference type="EMBL" id="QOY89315.1"/>
    </source>
</evidence>
<protein>
    <submittedName>
        <fullName evidence="4">DUF362 domain-containing protein</fullName>
    </submittedName>
</protein>
<name>A0A7S7NT38_PALFE</name>
<sequence>MTRRELLAVLGTAAAGTLQAAPPTAPVALARCRSYDEDLVSTMGTMFDQLGGLERLVKGKTVTIKLNLTGSPGLRFQGRPLGVTHYTHPKTAGAMTHLLGRAGAKRIRFVESAWASSGPLEEYLLESGWNVRTLKSAAQNVVFENTNALGSARKYARFKVPGGGLIFPSYDLNMAYEETDVMVSMAKLKNHETCGVTLAMKNMFGITPASIYGDDAGKDEPNEKPGNGRVSVCHEGKRQPATAAAGELDVKSSRVPGHRMPRIVAELNAARPIDIAFIDGIETVSGGEGPWIRGLKVVNPGLLILGTNAVTTDTVGTAAMGYDPRSPKGTGPFKNCDNMLLLAEGLGLGTADLKQIEIRGLKLSEATYQFG</sequence>
<dbReference type="Proteomes" id="UP000593892">
    <property type="component" value="Chromosome"/>
</dbReference>
<feature type="domain" description="DUF362" evidence="3">
    <location>
        <begin position="62"/>
        <end position="317"/>
    </location>
</feature>
<reference evidence="4 5" key="1">
    <citation type="submission" date="2020-10" db="EMBL/GenBank/DDBJ databases">
        <title>Complete genome sequence of Paludibaculum fermentans P105T, a facultatively anaerobic acidobacterium capable of dissimilatory Fe(III) reduction.</title>
        <authorList>
            <person name="Dedysh S.N."/>
            <person name="Beletsky A.V."/>
            <person name="Kulichevskaya I.S."/>
            <person name="Mardanov A.V."/>
            <person name="Ravin N.V."/>
        </authorList>
    </citation>
    <scope>NUCLEOTIDE SEQUENCE [LARGE SCALE GENOMIC DNA]</scope>
    <source>
        <strain evidence="4 5">P105</strain>
    </source>
</reference>
<feature type="region of interest" description="Disordered" evidence="1">
    <location>
        <begin position="215"/>
        <end position="245"/>
    </location>
</feature>
<dbReference type="EMBL" id="CP063849">
    <property type="protein sequence ID" value="QOY89315.1"/>
    <property type="molecule type" value="Genomic_DNA"/>
</dbReference>
<evidence type="ECO:0000256" key="2">
    <source>
        <dbReference type="SAM" id="SignalP"/>
    </source>
</evidence>
<evidence type="ECO:0000313" key="5">
    <source>
        <dbReference type="Proteomes" id="UP000593892"/>
    </source>
</evidence>
<dbReference type="InterPro" id="IPR006311">
    <property type="entry name" value="TAT_signal"/>
</dbReference>
<keyword evidence="2" id="KW-0732">Signal</keyword>
<accession>A0A7S7NT38</accession>
<dbReference type="KEGG" id="pfer:IRI77_04985"/>
<evidence type="ECO:0000259" key="3">
    <source>
        <dbReference type="Pfam" id="PF04015"/>
    </source>
</evidence>
<dbReference type="InterPro" id="IPR007160">
    <property type="entry name" value="DUF362"/>
</dbReference>
<dbReference type="Pfam" id="PF04015">
    <property type="entry name" value="DUF362"/>
    <property type="match status" value="1"/>
</dbReference>
<keyword evidence="5" id="KW-1185">Reference proteome</keyword>
<evidence type="ECO:0000256" key="1">
    <source>
        <dbReference type="SAM" id="MobiDB-lite"/>
    </source>
</evidence>
<dbReference type="AlphaFoldDB" id="A0A7S7NT38"/>
<feature type="signal peptide" evidence="2">
    <location>
        <begin position="1"/>
        <end position="20"/>
    </location>
</feature>
<gene>
    <name evidence="4" type="ORF">IRI77_04985</name>
</gene>
<feature type="chain" id="PRO_5032719319" evidence="2">
    <location>
        <begin position="21"/>
        <end position="371"/>
    </location>
</feature>
<organism evidence="4 5">
    <name type="scientific">Paludibaculum fermentans</name>
    <dbReference type="NCBI Taxonomy" id="1473598"/>
    <lineage>
        <taxon>Bacteria</taxon>
        <taxon>Pseudomonadati</taxon>
        <taxon>Acidobacteriota</taxon>
        <taxon>Terriglobia</taxon>
        <taxon>Bryobacterales</taxon>
        <taxon>Bryobacteraceae</taxon>
        <taxon>Paludibaculum</taxon>
    </lineage>
</organism>
<dbReference type="PROSITE" id="PS51318">
    <property type="entry name" value="TAT"/>
    <property type="match status" value="1"/>
</dbReference>